<protein>
    <submittedName>
        <fullName evidence="1">Uncharacterized protein</fullName>
    </submittedName>
</protein>
<accession>A0A0F8Z2V6</accession>
<comment type="caution">
    <text evidence="1">The sequence shown here is derived from an EMBL/GenBank/DDBJ whole genome shotgun (WGS) entry which is preliminary data.</text>
</comment>
<evidence type="ECO:0000313" key="1">
    <source>
        <dbReference type="EMBL" id="KKK88018.1"/>
    </source>
</evidence>
<gene>
    <name evidence="1" type="ORF">LCGC14_2747400</name>
</gene>
<feature type="non-terminal residue" evidence="1">
    <location>
        <position position="38"/>
    </location>
</feature>
<sequence length="38" mass="4234">MSDTTEQVLVDVSQKLKAHFIHLNEKIVSRLSPEGLVA</sequence>
<proteinExistence type="predicted"/>
<dbReference type="AlphaFoldDB" id="A0A0F8Z2V6"/>
<name>A0A0F8Z2V6_9ZZZZ</name>
<organism evidence="1">
    <name type="scientific">marine sediment metagenome</name>
    <dbReference type="NCBI Taxonomy" id="412755"/>
    <lineage>
        <taxon>unclassified sequences</taxon>
        <taxon>metagenomes</taxon>
        <taxon>ecological metagenomes</taxon>
    </lineage>
</organism>
<reference evidence="1" key="1">
    <citation type="journal article" date="2015" name="Nature">
        <title>Complex archaea that bridge the gap between prokaryotes and eukaryotes.</title>
        <authorList>
            <person name="Spang A."/>
            <person name="Saw J.H."/>
            <person name="Jorgensen S.L."/>
            <person name="Zaremba-Niedzwiedzka K."/>
            <person name="Martijn J."/>
            <person name="Lind A.E."/>
            <person name="van Eijk R."/>
            <person name="Schleper C."/>
            <person name="Guy L."/>
            <person name="Ettema T.J."/>
        </authorList>
    </citation>
    <scope>NUCLEOTIDE SEQUENCE</scope>
</reference>
<dbReference type="EMBL" id="LAZR01050144">
    <property type="protein sequence ID" value="KKK88018.1"/>
    <property type="molecule type" value="Genomic_DNA"/>
</dbReference>